<dbReference type="InterPro" id="IPR002075">
    <property type="entry name" value="NTF2_dom"/>
</dbReference>
<dbReference type="InterPro" id="IPR057125">
    <property type="entry name" value="NXF1/2/3/5-like_LRR"/>
</dbReference>
<dbReference type="Pfam" id="PF09162">
    <property type="entry name" value="Tap-RNA_bind"/>
    <property type="match status" value="1"/>
</dbReference>
<dbReference type="SUPFAM" id="SSF54928">
    <property type="entry name" value="RNA-binding domain, RBD"/>
    <property type="match status" value="1"/>
</dbReference>
<dbReference type="CDD" id="cd14342">
    <property type="entry name" value="UBA_TAP-C"/>
    <property type="match status" value="1"/>
</dbReference>
<dbReference type="PROSITE" id="PS51281">
    <property type="entry name" value="TAP_C"/>
    <property type="match status" value="1"/>
</dbReference>
<dbReference type="Gene3D" id="3.10.450.50">
    <property type="match status" value="1"/>
</dbReference>
<evidence type="ECO:0000256" key="8">
    <source>
        <dbReference type="SAM" id="MobiDB-lite"/>
    </source>
</evidence>
<dbReference type="Proteomes" id="UP001165289">
    <property type="component" value="Unassembled WGS sequence"/>
</dbReference>
<evidence type="ECO:0000259" key="9">
    <source>
        <dbReference type="PROSITE" id="PS50177"/>
    </source>
</evidence>
<dbReference type="PANTHER" id="PTHR10662">
    <property type="entry name" value="NUCLEAR RNA EXPORT FACTOR"/>
    <property type="match status" value="1"/>
</dbReference>
<dbReference type="InterPro" id="IPR032710">
    <property type="entry name" value="NTF2-like_dom_sf"/>
</dbReference>
<evidence type="ECO:0000256" key="4">
    <source>
        <dbReference type="ARBA" id="ARBA00022614"/>
    </source>
</evidence>
<keyword evidence="12" id="KW-1185">Reference proteome</keyword>
<evidence type="ECO:0000256" key="6">
    <source>
        <dbReference type="ARBA" id="ARBA00022816"/>
    </source>
</evidence>
<sequence>MYHDDRGGDRDYGDSSFHGNTKGHRGGRPYRDWDRDGGHSSHGGDRSYDRGYRGRGRGGSRGDLRENLSGRRGGYNRDYDDRGSSSGFQRRGRSFNRPRRRGQTSNYRSIGGDMLRSRSRSRSKSPTAGGQWYKVTIHEGNKHDKEWLFQQLCSNTGIEFEPVSYHVLGDKVLFYIQDTDLAQALKLLTIHTNVGKLSIKVWESEPPRERGSHGGGGGRMEFQNPSSAMGMGSMEEDPTEIVQDVLYACYDTNNKTLNMEKIGQNERAKQHNLRVFFNDSVLVNIMMNLIGSKCPDLAGLNISGNFIQNLNHLMELPSKAPELKELDLSNNRFTNLQELEKLKGLCQLKALSFHDNPCCKRYRDVNEYRRDVRAIFPQLVILDNEQLSEPIILGTETICGSIPSCKASFLGPDNTSKIVLAFIENYYKVFDSGKRDDLIMGYDSNSYFSVSVNTESTVRRGPPFTEFTKYSRNLVRCKDSNKRRCLLLCGRIDIVHHLRQFPQTQHSPESFIVDVMCASPNSIVFNVWGVFFETSPGVMRGFSRTFHIAINGDSILIKNDQLTLHQATDSTSNTPIRLQPRENDTPNIIITQGAPTQSATATTIQTLPYSVPTQSNFDLIQTLPQTSMLPLITQPTIDPKEQMIQKLCQDTRLKPDWANKCLEQNEWSYDNALEAFKILQQQNNIPPEALI</sequence>
<dbReference type="GO" id="GO:0005654">
    <property type="term" value="C:nucleoplasm"/>
    <property type="evidence" value="ECO:0007669"/>
    <property type="project" value="UniProtKB-SubCell"/>
</dbReference>
<dbReference type="GO" id="GO:0016973">
    <property type="term" value="P:poly(A)+ mRNA export from nucleus"/>
    <property type="evidence" value="ECO:0007669"/>
    <property type="project" value="TreeGrafter"/>
</dbReference>
<evidence type="ECO:0000313" key="12">
    <source>
        <dbReference type="Proteomes" id="UP001165289"/>
    </source>
</evidence>
<dbReference type="SUPFAM" id="SSF52058">
    <property type="entry name" value="L domain-like"/>
    <property type="match status" value="1"/>
</dbReference>
<keyword evidence="7" id="KW-0539">Nucleus</keyword>
<keyword evidence="5" id="KW-0677">Repeat</keyword>
<feature type="compositionally biased region" description="Basic and acidic residues" evidence="8">
    <location>
        <begin position="1"/>
        <end position="13"/>
    </location>
</feature>
<evidence type="ECO:0000256" key="7">
    <source>
        <dbReference type="ARBA" id="ARBA00023242"/>
    </source>
</evidence>
<keyword evidence="4" id="KW-0433">Leucine-rich repeat</keyword>
<keyword evidence="6" id="KW-0509">mRNA transport</keyword>
<feature type="region of interest" description="Disordered" evidence="8">
    <location>
        <begin position="205"/>
        <end position="233"/>
    </location>
</feature>
<feature type="domain" description="NTF2" evidence="9">
    <location>
        <begin position="418"/>
        <end position="564"/>
    </location>
</feature>
<dbReference type="InterPro" id="IPR001611">
    <property type="entry name" value="Leu-rich_rpt"/>
</dbReference>
<comment type="subcellular location">
    <subcellularLocation>
        <location evidence="1">Nucleus</location>
        <location evidence="1">Nucleoplasm</location>
    </subcellularLocation>
</comment>
<dbReference type="Pfam" id="PF03943">
    <property type="entry name" value="TAP_C"/>
    <property type="match status" value="1"/>
</dbReference>
<dbReference type="Gene3D" id="1.10.8.10">
    <property type="entry name" value="DNA helicase RuvA subunit, C-terminal domain"/>
    <property type="match status" value="1"/>
</dbReference>
<dbReference type="InterPro" id="IPR005637">
    <property type="entry name" value="TAP_C_dom"/>
</dbReference>
<reference evidence="11 12" key="1">
    <citation type="journal article" date="2023" name="BMC Biol.">
        <title>The compact genome of the sponge Oopsacas minuta (Hexactinellida) is lacking key metazoan core genes.</title>
        <authorList>
            <person name="Santini S."/>
            <person name="Schenkelaars Q."/>
            <person name="Jourda C."/>
            <person name="Duchesne M."/>
            <person name="Belahbib H."/>
            <person name="Rocher C."/>
            <person name="Selva M."/>
            <person name="Riesgo A."/>
            <person name="Vervoort M."/>
            <person name="Leys S.P."/>
            <person name="Kodjabachian L."/>
            <person name="Le Bivic A."/>
            <person name="Borchiellini C."/>
            <person name="Claverie J.M."/>
            <person name="Renard E."/>
        </authorList>
    </citation>
    <scope>NUCLEOTIDE SEQUENCE [LARGE SCALE GENOMIC DNA]</scope>
    <source>
        <strain evidence="11">SPO-2</strain>
    </source>
</reference>
<dbReference type="AlphaFoldDB" id="A0AAV7KDN9"/>
<dbReference type="PROSITE" id="PS51450">
    <property type="entry name" value="LRR"/>
    <property type="match status" value="2"/>
</dbReference>
<dbReference type="InterPro" id="IPR018222">
    <property type="entry name" value="Nuclear_transport_factor_2_euk"/>
</dbReference>
<proteinExistence type="inferred from homology"/>
<dbReference type="InterPro" id="IPR015245">
    <property type="entry name" value="Tap_RNA-bd"/>
</dbReference>
<feature type="region of interest" description="Disordered" evidence="8">
    <location>
        <begin position="1"/>
        <end position="132"/>
    </location>
</feature>
<dbReference type="GO" id="GO:0005737">
    <property type="term" value="C:cytoplasm"/>
    <property type="evidence" value="ECO:0007669"/>
    <property type="project" value="InterPro"/>
</dbReference>
<dbReference type="SUPFAM" id="SSF54427">
    <property type="entry name" value="NTF2-like"/>
    <property type="match status" value="1"/>
</dbReference>
<dbReference type="PANTHER" id="PTHR10662:SF22">
    <property type="entry name" value="NUCLEAR RNA EXPORT FACTOR 1"/>
    <property type="match status" value="1"/>
</dbReference>
<dbReference type="Pfam" id="PF24048">
    <property type="entry name" value="LRR_NXF1-5"/>
    <property type="match status" value="1"/>
</dbReference>
<dbReference type="FunFam" id="1.10.8.10:FF:000018">
    <property type="entry name" value="Nuclear RNA export factor 1"/>
    <property type="match status" value="1"/>
</dbReference>
<accession>A0AAV7KDN9</accession>
<evidence type="ECO:0000256" key="2">
    <source>
        <dbReference type="ARBA" id="ARBA00009285"/>
    </source>
</evidence>
<gene>
    <name evidence="11" type="ORF">LOD99_14865</name>
</gene>
<dbReference type="PROSITE" id="PS50177">
    <property type="entry name" value="NTF2_DOMAIN"/>
    <property type="match status" value="1"/>
</dbReference>
<dbReference type="Gene3D" id="3.30.70.330">
    <property type="match status" value="1"/>
</dbReference>
<keyword evidence="3" id="KW-0813">Transport</keyword>
<comment type="similarity">
    <text evidence="2">Belongs to the NXF family.</text>
</comment>
<name>A0AAV7KDN9_9METZ</name>
<comment type="caution">
    <text evidence="11">The sequence shown here is derived from an EMBL/GenBank/DDBJ whole genome shotgun (WGS) entry which is preliminary data.</text>
</comment>
<evidence type="ECO:0000313" key="11">
    <source>
        <dbReference type="EMBL" id="KAI6659191.1"/>
    </source>
</evidence>
<evidence type="ECO:0000259" key="10">
    <source>
        <dbReference type="PROSITE" id="PS51281"/>
    </source>
</evidence>
<feature type="domain" description="TAP-C" evidence="10">
    <location>
        <begin position="638"/>
        <end position="691"/>
    </location>
</feature>
<dbReference type="SUPFAM" id="SSF46934">
    <property type="entry name" value="UBA-like"/>
    <property type="match status" value="1"/>
</dbReference>
<dbReference type="InterPro" id="IPR032675">
    <property type="entry name" value="LRR_dom_sf"/>
</dbReference>
<feature type="compositionally biased region" description="Basic residues" evidence="8">
    <location>
        <begin position="90"/>
        <end position="102"/>
    </location>
</feature>
<dbReference type="SMART" id="SM00804">
    <property type="entry name" value="TAP_C"/>
    <property type="match status" value="1"/>
</dbReference>
<feature type="compositionally biased region" description="Basic and acidic residues" evidence="8">
    <location>
        <begin position="29"/>
        <end position="52"/>
    </location>
</feature>
<dbReference type="GO" id="GO:0003723">
    <property type="term" value="F:RNA binding"/>
    <property type="evidence" value="ECO:0007669"/>
    <property type="project" value="InterPro"/>
</dbReference>
<feature type="compositionally biased region" description="Basic and acidic residues" evidence="8">
    <location>
        <begin position="60"/>
        <end position="83"/>
    </location>
</feature>
<evidence type="ECO:0000256" key="5">
    <source>
        <dbReference type="ARBA" id="ARBA00022737"/>
    </source>
</evidence>
<evidence type="ECO:0000256" key="3">
    <source>
        <dbReference type="ARBA" id="ARBA00022448"/>
    </source>
</evidence>
<dbReference type="InterPro" id="IPR035979">
    <property type="entry name" value="RBD_domain_sf"/>
</dbReference>
<evidence type="ECO:0000256" key="1">
    <source>
        <dbReference type="ARBA" id="ARBA00004642"/>
    </source>
</evidence>
<organism evidence="11 12">
    <name type="scientific">Oopsacas minuta</name>
    <dbReference type="NCBI Taxonomy" id="111878"/>
    <lineage>
        <taxon>Eukaryota</taxon>
        <taxon>Metazoa</taxon>
        <taxon>Porifera</taxon>
        <taxon>Hexactinellida</taxon>
        <taxon>Hexasterophora</taxon>
        <taxon>Lyssacinosida</taxon>
        <taxon>Leucopsacidae</taxon>
        <taxon>Oopsacas</taxon>
    </lineage>
</organism>
<dbReference type="InterPro" id="IPR030217">
    <property type="entry name" value="NXF_fam"/>
</dbReference>
<dbReference type="Pfam" id="PF22602">
    <property type="entry name" value="NXF_NTF2"/>
    <property type="match status" value="1"/>
</dbReference>
<dbReference type="Gene3D" id="3.80.10.10">
    <property type="entry name" value="Ribonuclease Inhibitor"/>
    <property type="match status" value="1"/>
</dbReference>
<protein>
    <submittedName>
        <fullName evidence="11">Nuclear RNA export factor 1-like</fullName>
    </submittedName>
</protein>
<dbReference type="InterPro" id="IPR009060">
    <property type="entry name" value="UBA-like_sf"/>
</dbReference>
<dbReference type="EMBL" id="JAKMXF010000066">
    <property type="protein sequence ID" value="KAI6659191.1"/>
    <property type="molecule type" value="Genomic_DNA"/>
</dbReference>
<dbReference type="InterPro" id="IPR012677">
    <property type="entry name" value="Nucleotide-bd_a/b_plait_sf"/>
</dbReference>